<organism evidence="2 3">
    <name type="scientific">Prorocentrum cordatum</name>
    <dbReference type="NCBI Taxonomy" id="2364126"/>
    <lineage>
        <taxon>Eukaryota</taxon>
        <taxon>Sar</taxon>
        <taxon>Alveolata</taxon>
        <taxon>Dinophyceae</taxon>
        <taxon>Prorocentrales</taxon>
        <taxon>Prorocentraceae</taxon>
        <taxon>Prorocentrum</taxon>
    </lineage>
</organism>
<protein>
    <submittedName>
        <fullName evidence="2">Uncharacterized protein</fullName>
    </submittedName>
</protein>
<keyword evidence="3" id="KW-1185">Reference proteome</keyword>
<accession>A0ABN9XUV6</accession>
<reference evidence="2" key="1">
    <citation type="submission" date="2023-10" db="EMBL/GenBank/DDBJ databases">
        <authorList>
            <person name="Chen Y."/>
            <person name="Shah S."/>
            <person name="Dougan E. K."/>
            <person name="Thang M."/>
            <person name="Chan C."/>
        </authorList>
    </citation>
    <scope>NUCLEOTIDE SEQUENCE [LARGE SCALE GENOMIC DNA]</scope>
</reference>
<feature type="non-terminal residue" evidence="2">
    <location>
        <position position="1"/>
    </location>
</feature>
<feature type="region of interest" description="Disordered" evidence="1">
    <location>
        <begin position="1"/>
        <end position="25"/>
    </location>
</feature>
<dbReference type="EMBL" id="CAUYUJ010021298">
    <property type="protein sequence ID" value="CAK0903839.1"/>
    <property type="molecule type" value="Genomic_DNA"/>
</dbReference>
<evidence type="ECO:0000256" key="1">
    <source>
        <dbReference type="SAM" id="MobiDB-lite"/>
    </source>
</evidence>
<comment type="caution">
    <text evidence="2">The sequence shown here is derived from an EMBL/GenBank/DDBJ whole genome shotgun (WGS) entry which is preliminary data.</text>
</comment>
<name>A0ABN9XUV6_9DINO</name>
<evidence type="ECO:0000313" key="3">
    <source>
        <dbReference type="Proteomes" id="UP001189429"/>
    </source>
</evidence>
<dbReference type="Proteomes" id="UP001189429">
    <property type="component" value="Unassembled WGS sequence"/>
</dbReference>
<sequence length="201" mass="21465">GRPGQAARVPAGVARETPRDPSLELGLPEAPTLLRVAAFGPDPAAHSFAAGEGGRDELYEAVLEVGFELKRAGPGGIRPRQEASHFALAVSQVLPPGPGDGDREEVLRRVWQGDMEVSSLAVCFVPGLEPDSLYEFEAHAITSRGSSLGIQVRAYTPERCVVEADLSLHGLHGLGEDCAEEWEATEALEREWERLALHAAG</sequence>
<feature type="non-terminal residue" evidence="2">
    <location>
        <position position="201"/>
    </location>
</feature>
<gene>
    <name evidence="2" type="ORF">PCOR1329_LOCUS80024</name>
</gene>
<evidence type="ECO:0000313" key="2">
    <source>
        <dbReference type="EMBL" id="CAK0903839.1"/>
    </source>
</evidence>
<proteinExistence type="predicted"/>